<dbReference type="PANTHER" id="PTHR47999">
    <property type="entry name" value="TRANSCRIPTION FACTOR MYB8-RELATED-RELATED"/>
    <property type="match status" value="1"/>
</dbReference>
<dbReference type="Pfam" id="PF00249">
    <property type="entry name" value="Myb_DNA-binding"/>
    <property type="match status" value="1"/>
</dbReference>
<feature type="compositionally biased region" description="Polar residues" evidence="4">
    <location>
        <begin position="120"/>
        <end position="149"/>
    </location>
</feature>
<name>A0A9Q0WBT9_SALPP</name>
<dbReference type="Gene3D" id="1.10.10.60">
    <property type="entry name" value="Homeodomain-like"/>
    <property type="match status" value="1"/>
</dbReference>
<reference evidence="7" key="2">
    <citation type="journal article" date="2023" name="Int. J. Mol. Sci.">
        <title>De Novo Assembly and Annotation of 11 Diverse Shrub Willow (Salix) Genomes Reveals Novel Gene Organization in Sex-Linked Regions.</title>
        <authorList>
            <person name="Hyden B."/>
            <person name="Feng K."/>
            <person name="Yates T.B."/>
            <person name="Jawdy S."/>
            <person name="Cereghino C."/>
            <person name="Smart L.B."/>
            <person name="Muchero W."/>
        </authorList>
    </citation>
    <scope>NUCLEOTIDE SEQUENCE</scope>
    <source>
        <tissue evidence="7">Shoot tip</tissue>
    </source>
</reference>
<dbReference type="PROSITE" id="PS50090">
    <property type="entry name" value="MYB_LIKE"/>
    <property type="match status" value="1"/>
</dbReference>
<organism evidence="7 8">
    <name type="scientific">Salix purpurea</name>
    <name type="common">Purple osier willow</name>
    <dbReference type="NCBI Taxonomy" id="77065"/>
    <lineage>
        <taxon>Eukaryota</taxon>
        <taxon>Viridiplantae</taxon>
        <taxon>Streptophyta</taxon>
        <taxon>Embryophyta</taxon>
        <taxon>Tracheophyta</taxon>
        <taxon>Spermatophyta</taxon>
        <taxon>Magnoliopsida</taxon>
        <taxon>eudicotyledons</taxon>
        <taxon>Gunneridae</taxon>
        <taxon>Pentapetalae</taxon>
        <taxon>rosids</taxon>
        <taxon>fabids</taxon>
        <taxon>Malpighiales</taxon>
        <taxon>Salicaceae</taxon>
        <taxon>Saliceae</taxon>
        <taxon>Salix</taxon>
    </lineage>
</organism>
<evidence type="ECO:0000313" key="8">
    <source>
        <dbReference type="Proteomes" id="UP001151532"/>
    </source>
</evidence>
<dbReference type="GO" id="GO:0003677">
    <property type="term" value="F:DNA binding"/>
    <property type="evidence" value="ECO:0007669"/>
    <property type="project" value="UniProtKB-KW"/>
</dbReference>
<dbReference type="GO" id="GO:0005634">
    <property type="term" value="C:nucleus"/>
    <property type="evidence" value="ECO:0007669"/>
    <property type="project" value="UniProtKB-SubCell"/>
</dbReference>
<dbReference type="OrthoDB" id="2143914at2759"/>
<dbReference type="SUPFAM" id="SSF46689">
    <property type="entry name" value="Homeodomain-like"/>
    <property type="match status" value="1"/>
</dbReference>
<accession>A0A9Q0WBT9</accession>
<feature type="region of interest" description="Disordered" evidence="4">
    <location>
        <begin position="120"/>
        <end position="169"/>
    </location>
</feature>
<feature type="domain" description="HTH myb-type" evidence="6">
    <location>
        <begin position="9"/>
        <end position="39"/>
    </location>
</feature>
<dbReference type="Proteomes" id="UP001151532">
    <property type="component" value="Chromosome 13"/>
</dbReference>
<dbReference type="InterPro" id="IPR001005">
    <property type="entry name" value="SANT/Myb"/>
</dbReference>
<evidence type="ECO:0000256" key="1">
    <source>
        <dbReference type="ARBA" id="ARBA00004123"/>
    </source>
</evidence>
<protein>
    <submittedName>
        <fullName evidence="7">MYB-RELATED PROTEIN</fullName>
    </submittedName>
</protein>
<evidence type="ECO:0000256" key="3">
    <source>
        <dbReference type="ARBA" id="ARBA00023242"/>
    </source>
</evidence>
<keyword evidence="3" id="KW-0539">Nucleus</keyword>
<keyword evidence="2" id="KW-0238">DNA-binding</keyword>
<dbReference type="InterPro" id="IPR017930">
    <property type="entry name" value="Myb_dom"/>
</dbReference>
<gene>
    <name evidence="7" type="ORF">OIU79_024578</name>
</gene>
<comment type="subcellular location">
    <subcellularLocation>
        <location evidence="1">Nucleus</location>
    </subcellularLocation>
</comment>
<sequence>MGRSPCCEKEHTNKGAWTKEEDQRLMDYIRVHGEGCWRSLPKAAGEFRGIDPQTHRPLNEKTAAAAATTTSNTTATIKTTTSSAAAAKVTHLEFKNTPPQSLAEISLLKSQLDFKHNNNFHSSQYSSFNPKKTETPSAEENNCTSSSMTTDEEQQQKQQKRESHQNQDVNLDLTIGLAPAKTFSPNSAESRLQQPVSSPCHLFGSVLTRPGCLCWQMDGERRELCRNCQNQNQSSKSPIPTSTSPAPVIKKAMKPSWILSDFLVSIHTIIQFWRLSLTKVIAMPTATELPRSDFATVNMKLLCPALAFINFGLGC</sequence>
<dbReference type="PANTHER" id="PTHR47999:SF127">
    <property type="entry name" value="TRANSCRIPTION FACTOR MYB8-RELATED"/>
    <property type="match status" value="1"/>
</dbReference>
<proteinExistence type="predicted"/>
<evidence type="ECO:0000256" key="2">
    <source>
        <dbReference type="ARBA" id="ARBA00023125"/>
    </source>
</evidence>
<feature type="domain" description="Myb-like" evidence="5">
    <location>
        <begin position="9"/>
        <end position="48"/>
    </location>
</feature>
<dbReference type="CDD" id="cd00167">
    <property type="entry name" value="SANT"/>
    <property type="match status" value="1"/>
</dbReference>
<dbReference type="InterPro" id="IPR009057">
    <property type="entry name" value="Homeodomain-like_sf"/>
</dbReference>
<dbReference type="EMBL" id="JAPFFK010000005">
    <property type="protein sequence ID" value="KAJ6764062.1"/>
    <property type="molecule type" value="Genomic_DNA"/>
</dbReference>
<evidence type="ECO:0000313" key="7">
    <source>
        <dbReference type="EMBL" id="KAJ6764062.1"/>
    </source>
</evidence>
<reference evidence="7" key="1">
    <citation type="submission" date="2022-11" db="EMBL/GenBank/DDBJ databases">
        <authorList>
            <person name="Hyden B.L."/>
            <person name="Feng K."/>
            <person name="Yates T."/>
            <person name="Jawdy S."/>
            <person name="Smart L.B."/>
            <person name="Muchero W."/>
        </authorList>
    </citation>
    <scope>NUCLEOTIDE SEQUENCE</scope>
    <source>
        <tissue evidence="7">Shoot tip</tissue>
    </source>
</reference>
<evidence type="ECO:0000259" key="6">
    <source>
        <dbReference type="PROSITE" id="PS51294"/>
    </source>
</evidence>
<dbReference type="InterPro" id="IPR015495">
    <property type="entry name" value="Myb_TF_plants"/>
</dbReference>
<comment type="caution">
    <text evidence="7">The sequence shown here is derived from an EMBL/GenBank/DDBJ whole genome shotgun (WGS) entry which is preliminary data.</text>
</comment>
<evidence type="ECO:0000259" key="5">
    <source>
        <dbReference type="PROSITE" id="PS50090"/>
    </source>
</evidence>
<dbReference type="AlphaFoldDB" id="A0A9Q0WBT9"/>
<keyword evidence="8" id="KW-1185">Reference proteome</keyword>
<evidence type="ECO:0000256" key="4">
    <source>
        <dbReference type="SAM" id="MobiDB-lite"/>
    </source>
</evidence>
<dbReference type="PROSITE" id="PS51294">
    <property type="entry name" value="HTH_MYB"/>
    <property type="match status" value="1"/>
</dbReference>